<dbReference type="EMBL" id="JAWDJW010001151">
    <property type="protein sequence ID" value="KAK3079429.1"/>
    <property type="molecule type" value="Genomic_DNA"/>
</dbReference>
<evidence type="ECO:0000313" key="1">
    <source>
        <dbReference type="EMBL" id="KAK3079429.1"/>
    </source>
</evidence>
<dbReference type="Proteomes" id="UP001186974">
    <property type="component" value="Unassembled WGS sequence"/>
</dbReference>
<reference evidence="1" key="1">
    <citation type="submission" date="2024-09" db="EMBL/GenBank/DDBJ databases">
        <title>Black Yeasts Isolated from many extreme environments.</title>
        <authorList>
            <person name="Coleine C."/>
            <person name="Stajich J.E."/>
            <person name="Selbmann L."/>
        </authorList>
    </citation>
    <scope>NUCLEOTIDE SEQUENCE</scope>
    <source>
        <strain evidence="1">CCFEE 5737</strain>
    </source>
</reference>
<keyword evidence="2" id="KW-1185">Reference proteome</keyword>
<comment type="caution">
    <text evidence="1">The sequence shown here is derived from an EMBL/GenBank/DDBJ whole genome shotgun (WGS) entry which is preliminary data.</text>
</comment>
<name>A0ACC3DSC5_9PEZI</name>
<protein>
    <submittedName>
        <fullName evidence="1">Uncharacterized protein</fullName>
    </submittedName>
</protein>
<organism evidence="1 2">
    <name type="scientific">Coniosporium uncinatum</name>
    <dbReference type="NCBI Taxonomy" id="93489"/>
    <lineage>
        <taxon>Eukaryota</taxon>
        <taxon>Fungi</taxon>
        <taxon>Dikarya</taxon>
        <taxon>Ascomycota</taxon>
        <taxon>Pezizomycotina</taxon>
        <taxon>Dothideomycetes</taxon>
        <taxon>Dothideomycetes incertae sedis</taxon>
        <taxon>Coniosporium</taxon>
    </lineage>
</organism>
<proteinExistence type="predicted"/>
<sequence length="364" mass="40187">MPSRQPLSEDADQLLHVFDLPQLYSKPSAAALLSALTLATSQPPSWDVSDAEDSRPGSGTSTPSSLHAQRRILRKKPVQRVDPEGLTAYLTRIIGSDLQWLPTEEQKEEVWETASLRLSERSGRTGMGAMSRSLYIPVSEDDEVEIVLHEPALTSDNLGFKTWVSSYLLAKRLHTLELPALSRKNNLAMRVLELGSGTGLVGMAAAAVFGASVTLTDLPDIQGNLKRNVDANSDVIMRSGGTAYSGVLDWRNPDVITLSEGLHELEKFPVILAADSLYSDEHPQLLVQTIDTWLAKDANARLAVELPLRDEYAAKLHQGFRETMSTAGLYILEQDKETGYDDWDSGDGDSLQQVQCWWSVWGWK</sequence>
<evidence type="ECO:0000313" key="2">
    <source>
        <dbReference type="Proteomes" id="UP001186974"/>
    </source>
</evidence>
<accession>A0ACC3DSC5</accession>
<gene>
    <name evidence="1" type="ORF">LTS18_004890</name>
</gene>